<keyword evidence="1" id="KW-0472">Membrane</keyword>
<dbReference type="SMART" id="SM00737">
    <property type="entry name" value="ML"/>
    <property type="match status" value="1"/>
</dbReference>
<dbReference type="InterPro" id="IPR014756">
    <property type="entry name" value="Ig_E-set"/>
</dbReference>
<protein>
    <recommendedName>
        <fullName evidence="2">MD-2-related lipid-recognition domain-containing protein</fullName>
    </recommendedName>
</protein>
<evidence type="ECO:0000313" key="4">
    <source>
        <dbReference type="Proteomes" id="UP000728032"/>
    </source>
</evidence>
<evidence type="ECO:0000313" key="3">
    <source>
        <dbReference type="EMBL" id="CAD7648591.1"/>
    </source>
</evidence>
<keyword evidence="1" id="KW-0812">Transmembrane</keyword>
<dbReference type="AlphaFoldDB" id="A0A7R9LWE4"/>
<dbReference type="EMBL" id="CAJPVJ010003231">
    <property type="protein sequence ID" value="CAG2167329.1"/>
    <property type="molecule type" value="Genomic_DNA"/>
</dbReference>
<accession>A0A7R9LWE4</accession>
<dbReference type="SUPFAM" id="SSF81296">
    <property type="entry name" value="E set domains"/>
    <property type="match status" value="1"/>
</dbReference>
<evidence type="ECO:0000259" key="2">
    <source>
        <dbReference type="SMART" id="SM00737"/>
    </source>
</evidence>
<dbReference type="InterPro" id="IPR003172">
    <property type="entry name" value="ML_dom"/>
</dbReference>
<dbReference type="EMBL" id="OC918056">
    <property type="protein sequence ID" value="CAD7648591.1"/>
    <property type="molecule type" value="Genomic_DNA"/>
</dbReference>
<dbReference type="Pfam" id="PF02221">
    <property type="entry name" value="E1_DerP2_DerF2"/>
    <property type="match status" value="1"/>
</dbReference>
<evidence type="ECO:0000256" key="1">
    <source>
        <dbReference type="SAM" id="Phobius"/>
    </source>
</evidence>
<keyword evidence="4" id="KW-1185">Reference proteome</keyword>
<feature type="domain" description="MD-2-related lipid-recognition" evidence="2">
    <location>
        <begin position="143"/>
        <end position="264"/>
    </location>
</feature>
<dbReference type="Proteomes" id="UP000728032">
    <property type="component" value="Unassembled WGS sequence"/>
</dbReference>
<reference evidence="3" key="1">
    <citation type="submission" date="2020-11" db="EMBL/GenBank/DDBJ databases">
        <authorList>
            <person name="Tran Van P."/>
        </authorList>
    </citation>
    <scope>NUCLEOTIDE SEQUENCE</scope>
</reference>
<name>A0A7R9LWE4_9ACAR</name>
<dbReference type="OrthoDB" id="6491179at2759"/>
<gene>
    <name evidence="3" type="ORF">ONB1V03_LOCUS6836</name>
</gene>
<feature type="transmembrane region" description="Helical" evidence="1">
    <location>
        <begin position="118"/>
        <end position="139"/>
    </location>
</feature>
<keyword evidence="1" id="KW-1133">Transmembrane helix</keyword>
<sequence length="267" mass="29620">MSSGMETTLPADNHKLWNICEEIGCEGNGMSGMKGLVLGHIDDIVTYIEQTSKVDQKLNETIMLRNNGLNGSHLDTKNTTVFDIEFRILDPMNSSLISSNDEEVTTDRTVMKRFLMSYGFFIFFVVSSLIAIILTITIGSEYFKNDVNTVSSIDITPCDAEPCVFTRGTSVSVTAPFTPVYEGKIYEGKTCNLEMKALLGSWYPISDEYVCQTYLDCPLKPGVQSTLNYKTLVDQALPAGETLTRWKLICDSGATEIFCADITINIK</sequence>
<proteinExistence type="predicted"/>
<organism evidence="3">
    <name type="scientific">Oppiella nova</name>
    <dbReference type="NCBI Taxonomy" id="334625"/>
    <lineage>
        <taxon>Eukaryota</taxon>
        <taxon>Metazoa</taxon>
        <taxon>Ecdysozoa</taxon>
        <taxon>Arthropoda</taxon>
        <taxon>Chelicerata</taxon>
        <taxon>Arachnida</taxon>
        <taxon>Acari</taxon>
        <taxon>Acariformes</taxon>
        <taxon>Sarcoptiformes</taxon>
        <taxon>Oribatida</taxon>
        <taxon>Brachypylina</taxon>
        <taxon>Oppioidea</taxon>
        <taxon>Oppiidae</taxon>
        <taxon>Oppiella</taxon>
    </lineage>
</organism>
<dbReference type="Gene3D" id="2.60.40.770">
    <property type="match status" value="1"/>
</dbReference>